<evidence type="ECO:0000313" key="3">
    <source>
        <dbReference type="Proteomes" id="UP001237642"/>
    </source>
</evidence>
<gene>
    <name evidence="2" type="ORF">POM88_022987</name>
</gene>
<accession>A0AAD8IG39</accession>
<reference evidence="2" key="2">
    <citation type="submission" date="2023-05" db="EMBL/GenBank/DDBJ databases">
        <authorList>
            <person name="Schelkunov M.I."/>
        </authorList>
    </citation>
    <scope>NUCLEOTIDE SEQUENCE</scope>
    <source>
        <strain evidence="2">Hsosn_3</strain>
        <tissue evidence="2">Leaf</tissue>
    </source>
</reference>
<protein>
    <recommendedName>
        <fullName evidence="4">Ubiquitin-like protease family profile domain-containing protein</fullName>
    </recommendedName>
</protein>
<sequence length="285" mass="33229">MPCGARDHQINMEKWRGRSGQYFYVLRCGGGSRRCVNEGDDRRGDRERERDAGCVCEEMTWDDVIAHLGNALPQMRNTFWIRKTKSDTLLIVGCMQMAHLKDNLRSNDKVRQNGTITNDLVTKAERRSKWKNDPSLQQEDDDFVEKTVVTKGNSGRDANFDHSKRKRCMSEKEDNNSRDHLDNQSSKRKVVVESQKVKDKKAPKRTKSDVKHTLLVRWLSAEHVPGWEKIRDLNPEFVRMEWQTKDNSADCGIFVMRHLETYMGGNKWSSDFPLKALSRILIWRN</sequence>
<evidence type="ECO:0000256" key="1">
    <source>
        <dbReference type="SAM" id="MobiDB-lite"/>
    </source>
</evidence>
<name>A0AAD8IG39_9APIA</name>
<evidence type="ECO:0000313" key="2">
    <source>
        <dbReference type="EMBL" id="KAK1385252.1"/>
    </source>
</evidence>
<feature type="region of interest" description="Disordered" evidence="1">
    <location>
        <begin position="152"/>
        <end position="206"/>
    </location>
</feature>
<dbReference type="Proteomes" id="UP001237642">
    <property type="component" value="Unassembled WGS sequence"/>
</dbReference>
<dbReference type="AlphaFoldDB" id="A0AAD8IG39"/>
<comment type="caution">
    <text evidence="2">The sequence shown here is derived from an EMBL/GenBank/DDBJ whole genome shotgun (WGS) entry which is preliminary data.</text>
</comment>
<dbReference type="EMBL" id="JAUIZM010000005">
    <property type="protein sequence ID" value="KAK1385252.1"/>
    <property type="molecule type" value="Genomic_DNA"/>
</dbReference>
<keyword evidence="3" id="KW-1185">Reference proteome</keyword>
<organism evidence="2 3">
    <name type="scientific">Heracleum sosnowskyi</name>
    <dbReference type="NCBI Taxonomy" id="360622"/>
    <lineage>
        <taxon>Eukaryota</taxon>
        <taxon>Viridiplantae</taxon>
        <taxon>Streptophyta</taxon>
        <taxon>Embryophyta</taxon>
        <taxon>Tracheophyta</taxon>
        <taxon>Spermatophyta</taxon>
        <taxon>Magnoliopsida</taxon>
        <taxon>eudicotyledons</taxon>
        <taxon>Gunneridae</taxon>
        <taxon>Pentapetalae</taxon>
        <taxon>asterids</taxon>
        <taxon>campanulids</taxon>
        <taxon>Apiales</taxon>
        <taxon>Apiaceae</taxon>
        <taxon>Apioideae</taxon>
        <taxon>apioid superclade</taxon>
        <taxon>Tordylieae</taxon>
        <taxon>Tordyliinae</taxon>
        <taxon>Heracleum</taxon>
    </lineage>
</organism>
<reference evidence="2" key="1">
    <citation type="submission" date="2023-02" db="EMBL/GenBank/DDBJ databases">
        <title>Genome of toxic invasive species Heracleum sosnowskyi carries increased number of genes despite the absence of recent whole-genome duplications.</title>
        <authorList>
            <person name="Schelkunov M."/>
            <person name="Shtratnikova V."/>
            <person name="Makarenko M."/>
            <person name="Klepikova A."/>
            <person name="Omelchenko D."/>
            <person name="Novikova G."/>
            <person name="Obukhova E."/>
            <person name="Bogdanov V."/>
            <person name="Penin A."/>
            <person name="Logacheva M."/>
        </authorList>
    </citation>
    <scope>NUCLEOTIDE SEQUENCE</scope>
    <source>
        <strain evidence="2">Hsosn_3</strain>
        <tissue evidence="2">Leaf</tissue>
    </source>
</reference>
<feature type="compositionally biased region" description="Basic and acidic residues" evidence="1">
    <location>
        <begin position="158"/>
        <end position="182"/>
    </location>
</feature>
<proteinExistence type="predicted"/>
<evidence type="ECO:0008006" key="4">
    <source>
        <dbReference type="Google" id="ProtNLM"/>
    </source>
</evidence>
<dbReference type="Gene3D" id="3.40.395.10">
    <property type="entry name" value="Adenoviral Proteinase, Chain A"/>
    <property type="match status" value="1"/>
</dbReference>